<feature type="region of interest" description="Disordered" evidence="6">
    <location>
        <begin position="287"/>
        <end position="322"/>
    </location>
</feature>
<dbReference type="GO" id="GO:0030687">
    <property type="term" value="C:preribosome, large subunit precursor"/>
    <property type="evidence" value="ECO:0007669"/>
    <property type="project" value="TreeGrafter"/>
</dbReference>
<reference evidence="8" key="2">
    <citation type="submission" date="2025-08" db="UniProtKB">
        <authorList>
            <consortium name="RefSeq"/>
        </authorList>
    </citation>
    <scope>IDENTIFICATION</scope>
    <source>
        <tissue evidence="8">Young leaves</tissue>
    </source>
</reference>
<dbReference type="InterPro" id="IPR007023">
    <property type="entry name" value="Ribosom_reg"/>
</dbReference>
<evidence type="ECO:0000256" key="6">
    <source>
        <dbReference type="SAM" id="MobiDB-lite"/>
    </source>
</evidence>
<evidence type="ECO:0000256" key="5">
    <source>
        <dbReference type="RuleBase" id="RU364132"/>
    </source>
</evidence>
<comment type="similarity">
    <text evidence="2 5">Belongs to the RRS1 family.</text>
</comment>
<dbReference type="Pfam" id="PF04939">
    <property type="entry name" value="RRS1"/>
    <property type="match status" value="1"/>
</dbReference>
<accession>A0A8B7C598</accession>
<dbReference type="OrthoDB" id="28455at2759"/>
<protein>
    <recommendedName>
        <fullName evidence="5">Ribosome biogenesis regulatory protein</fullName>
    </recommendedName>
</protein>
<organism evidence="7 8">
    <name type="scientific">Phoenix dactylifera</name>
    <name type="common">Date palm</name>
    <dbReference type="NCBI Taxonomy" id="42345"/>
    <lineage>
        <taxon>Eukaryota</taxon>
        <taxon>Viridiplantae</taxon>
        <taxon>Streptophyta</taxon>
        <taxon>Embryophyta</taxon>
        <taxon>Tracheophyta</taxon>
        <taxon>Spermatophyta</taxon>
        <taxon>Magnoliopsida</taxon>
        <taxon>Liliopsida</taxon>
        <taxon>Arecaceae</taxon>
        <taxon>Coryphoideae</taxon>
        <taxon>Phoeniceae</taxon>
        <taxon>Phoenix</taxon>
    </lineage>
</organism>
<sequence length="322" mass="36189">MGAETYQIDLGNLMAFDPSHHFQSIPSAREDLVKECLQKGTELVQAIANALFSLPSTEDPDGPIVHLPQPTTRLPREKHLPKPKPPTKWELFAKAKGIKNRKKDKRVFDEQTGAWKRRHGYDRVNDDKDVPIIEAKLTDEPGEDPFAQRKVEKKKRVEKQEKNRLQNLKQAMKAGALPSHVQLAATALPITGSQKEAPKKASKEELENVAGMAATATASGGKFDKKLPGEKAPKHAGKFRKFLPVVEGKGMGTQEKQQTEKILNQLMAKSSHDILDVNKAVTMFNVKKERQRKKEKDREVFNTSNKLKPKKKSLKKSSKKKN</sequence>
<dbReference type="Proteomes" id="UP000228380">
    <property type="component" value="Chromosome 8"/>
</dbReference>
<feature type="region of interest" description="Disordered" evidence="6">
    <location>
        <begin position="219"/>
        <end position="240"/>
    </location>
</feature>
<gene>
    <name evidence="8" type="primary">LOC103708761</name>
</gene>
<comment type="subcellular location">
    <subcellularLocation>
        <location evidence="1 5">Nucleus</location>
    </subcellularLocation>
</comment>
<dbReference type="GO" id="GO:0005730">
    <property type="term" value="C:nucleolus"/>
    <property type="evidence" value="ECO:0007669"/>
    <property type="project" value="TreeGrafter"/>
</dbReference>
<comment type="function">
    <text evidence="5">Involved in ribosomal large subunit assembly.</text>
</comment>
<feature type="compositionally biased region" description="Basic residues" evidence="6">
    <location>
        <begin position="307"/>
        <end position="322"/>
    </location>
</feature>
<keyword evidence="7" id="KW-1185">Reference proteome</keyword>
<dbReference type="KEGG" id="pda:103708761"/>
<evidence type="ECO:0000256" key="1">
    <source>
        <dbReference type="ARBA" id="ARBA00004123"/>
    </source>
</evidence>
<feature type="region of interest" description="Disordered" evidence="6">
    <location>
        <begin position="60"/>
        <end position="87"/>
    </location>
</feature>
<proteinExistence type="inferred from homology"/>
<feature type="compositionally biased region" description="Basic and acidic residues" evidence="6">
    <location>
        <begin position="287"/>
        <end position="300"/>
    </location>
</feature>
<dbReference type="PANTHER" id="PTHR17602">
    <property type="entry name" value="RIBOSOME BIOGENESIS REGULATORY PROTEIN"/>
    <property type="match status" value="1"/>
</dbReference>
<reference evidence="7" key="1">
    <citation type="journal article" date="2019" name="Nat. Commun.">
        <title>Genome-wide association mapping of date palm fruit traits.</title>
        <authorList>
            <person name="Hazzouri K.M."/>
            <person name="Gros-Balthazard M."/>
            <person name="Flowers J.M."/>
            <person name="Copetti D."/>
            <person name="Lemansour A."/>
            <person name="Lebrun M."/>
            <person name="Masmoudi K."/>
            <person name="Ferrand S."/>
            <person name="Dhar M.I."/>
            <person name="Fresquez Z.A."/>
            <person name="Rosas U."/>
            <person name="Zhang J."/>
            <person name="Talag J."/>
            <person name="Lee S."/>
            <person name="Kudrna D."/>
            <person name="Powell R.F."/>
            <person name="Leitch I.J."/>
            <person name="Krueger R.R."/>
            <person name="Wing R.A."/>
            <person name="Amiri K.M.A."/>
            <person name="Purugganan M.D."/>
        </authorList>
    </citation>
    <scope>NUCLEOTIDE SEQUENCE [LARGE SCALE GENOMIC DNA]</scope>
    <source>
        <strain evidence="7">cv. Khalas</strain>
    </source>
</reference>
<evidence type="ECO:0000313" key="7">
    <source>
        <dbReference type="Proteomes" id="UP000228380"/>
    </source>
</evidence>
<dbReference type="RefSeq" id="XP_008792054.1">
    <property type="nucleotide sequence ID" value="XM_008793832.3"/>
</dbReference>
<dbReference type="AlphaFoldDB" id="A0A8B7C598"/>
<evidence type="ECO:0000313" key="8">
    <source>
        <dbReference type="RefSeq" id="XP_008792054.1"/>
    </source>
</evidence>
<keyword evidence="4 5" id="KW-0539">Nucleus</keyword>
<evidence type="ECO:0000256" key="2">
    <source>
        <dbReference type="ARBA" id="ARBA00010077"/>
    </source>
</evidence>
<dbReference type="PANTHER" id="PTHR17602:SF4">
    <property type="entry name" value="RIBOSOME BIOGENESIS REGULATORY PROTEIN HOMOLOG"/>
    <property type="match status" value="1"/>
</dbReference>
<keyword evidence="3 5" id="KW-0690">Ribosome biogenesis</keyword>
<evidence type="ECO:0000256" key="4">
    <source>
        <dbReference type="ARBA" id="ARBA00023242"/>
    </source>
</evidence>
<dbReference type="GeneID" id="103708761"/>
<name>A0A8B7C598_PHODC</name>
<evidence type="ECO:0000256" key="3">
    <source>
        <dbReference type="ARBA" id="ARBA00022517"/>
    </source>
</evidence>
<dbReference type="GO" id="GO:0000447">
    <property type="term" value="P:endonucleolytic cleavage in ITS1 to separate SSU-rRNA from 5.8S rRNA and LSU-rRNA from tricistronic rRNA transcript (SSU-rRNA, 5.8S rRNA, LSU-rRNA)"/>
    <property type="evidence" value="ECO:0007669"/>
    <property type="project" value="TreeGrafter"/>
</dbReference>
<feature type="compositionally biased region" description="Basic and acidic residues" evidence="6">
    <location>
        <begin position="222"/>
        <end position="233"/>
    </location>
</feature>
<feature type="region of interest" description="Disordered" evidence="6">
    <location>
        <begin position="140"/>
        <end position="160"/>
    </location>
</feature>
<dbReference type="GO" id="GO:0042273">
    <property type="term" value="P:ribosomal large subunit biogenesis"/>
    <property type="evidence" value="ECO:0007669"/>
    <property type="project" value="TreeGrafter"/>
</dbReference>